<dbReference type="InterPro" id="IPR045865">
    <property type="entry name" value="ACT-like_dom_sf"/>
</dbReference>
<gene>
    <name evidence="1" type="ORF">EX242_01675</name>
</gene>
<dbReference type="KEGG" id="prg:RB151_010280"/>
<dbReference type="SUPFAM" id="SSF55021">
    <property type="entry name" value="ACT-like"/>
    <property type="match status" value="2"/>
</dbReference>
<name>A0A1J0E447_PRORE</name>
<dbReference type="RefSeq" id="WP_042848415.1">
    <property type="nucleotide sequence ID" value="NZ_ABEXNG020000109.1"/>
</dbReference>
<comment type="caution">
    <text evidence="1">The sequence shown here is derived from an EMBL/GenBank/DDBJ whole genome shotgun (WGS) entry which is preliminary data.</text>
</comment>
<sequence length="141" mass="15587">MYDIYVILDNQPGKLAILGATLGQHGISLEGGGVFSVEGKSHAHFLIEHTENIHQALFSVGLQLESISQPVICQLNQDCPGELGKIAAHLAHYHINILVQYSDHNNRLILLTDNNELAIKITKKWSVPREINPARPPNRGK</sequence>
<dbReference type="Proteomes" id="UP000824410">
    <property type="component" value="Unassembled WGS sequence"/>
</dbReference>
<dbReference type="AlphaFoldDB" id="A0A1J0E447"/>
<protein>
    <submittedName>
        <fullName evidence="1">Amino acid-binding protein</fullName>
    </submittedName>
</protein>
<dbReference type="OrthoDB" id="1438443at2"/>
<dbReference type="EMBL" id="SHDO01000003">
    <property type="protein sequence ID" value="MBX6978979.1"/>
    <property type="molecule type" value="Genomic_DNA"/>
</dbReference>
<proteinExistence type="predicted"/>
<organism evidence="1 2">
    <name type="scientific">Providencia rettgeri</name>
    <dbReference type="NCBI Taxonomy" id="587"/>
    <lineage>
        <taxon>Bacteria</taxon>
        <taxon>Pseudomonadati</taxon>
        <taxon>Pseudomonadota</taxon>
        <taxon>Gammaproteobacteria</taxon>
        <taxon>Enterobacterales</taxon>
        <taxon>Morganellaceae</taxon>
        <taxon>Providencia</taxon>
    </lineage>
</organism>
<evidence type="ECO:0000313" key="1">
    <source>
        <dbReference type="EMBL" id="MBX6978979.1"/>
    </source>
</evidence>
<evidence type="ECO:0000313" key="2">
    <source>
        <dbReference type="Proteomes" id="UP000824410"/>
    </source>
</evidence>
<accession>A0A1J0E447</accession>
<reference evidence="1" key="1">
    <citation type="submission" date="2019-02" db="EMBL/GenBank/DDBJ databases">
        <title>Genomic characterization of isolates from hospital effluents in KZN, South Africa.</title>
        <authorList>
            <person name="Ntshobeni N."/>
            <person name="Allam M."/>
            <person name="Ismail A."/>
            <person name="Amoako D."/>
            <person name="Essack S."/>
            <person name="Chenia H."/>
        </authorList>
    </citation>
    <scope>NUCLEOTIDE SEQUENCE</scope>
    <source>
        <strain evidence="1">AFE97_S1</strain>
    </source>
</reference>
<dbReference type="Gene3D" id="3.30.2130.10">
    <property type="entry name" value="VC0802-like"/>
    <property type="match status" value="1"/>
</dbReference>